<sequence length="809" mass="88953">MPIARDKGSTAYTTPADILRRAARPQRHSSYIPRARDWRYKTGVYQHEDNYALDAPAQQTVWDQLDEDYQIAVGSRERRLRATRDVDYAGEREDGSVTGTEESGSTPRKARGSASMSTSVSVSPMKRAAVALAKKKRSRAWQVDYFARDACAADEGVPTQQEAEAEEGDEKDEHWTQTRLVLHLQFSDRTTSALQRIVSSLPTPAPSSLSASPVRPRQMRHDSVAPPTPKSTASTSLQSVQLFQRTWADETRSFNMAAVRKKLRDPVAAATFEVPEGCVWFAEAVGMYALFPPGVPVTAKEICAFYPHHVRHDGVARRLLNNGFCGDVLLDMQSPFRTAPPTPTANLLLLPPLPHKPKPTRDLYTDHLLPSNSNSKSKSKPQSKSKSTKSPLSHPGLTLPTFADLLRGVKSLPTGLDARGLTQCLSWYLHNRDLFTPRLDLNVLHMQALLRALRVPLKGFGGRNLDRVGLAEWVERGWSGVEVQGNINDDRDDDGKGEGAGAGAGAGASASASAGAGAHVAVSRIEIDVDNEDVKLNLQLPLRSVLMLPFISIQALVGRALEKGVQRAEAKRVVRRQKEVGIKKQKEAAVDVDVEVEVQATHAHAHVELREQQQNQQNQQRQTQNQPLTLAVALNGYRIPKRARTPVDDEGRVRCAKRVVTKATMAMGTATTNTPPPESHKRASTPRSTAHPTPPSGPRFPRPQSQPQHAPPQYTSRRYGAEKFVYGSASRSQQYPHCPPPPPPPPPPAPAPAPLVDAPSQQTPAYAKHADYNYDYAYDYTRQGYDTRYRYGYSAAQGESFGAGAGDRR</sequence>
<name>A0A7C8I9L7_9PLEO</name>
<feature type="compositionally biased region" description="Pro residues" evidence="1">
    <location>
        <begin position="692"/>
        <end position="701"/>
    </location>
</feature>
<feature type="compositionally biased region" description="Polar residues" evidence="1">
    <location>
        <begin position="97"/>
        <end position="106"/>
    </location>
</feature>
<feature type="compositionally biased region" description="Pro residues" evidence="1">
    <location>
        <begin position="737"/>
        <end position="753"/>
    </location>
</feature>
<feature type="region of interest" description="Disordered" evidence="1">
    <location>
        <begin position="84"/>
        <end position="120"/>
    </location>
</feature>
<dbReference type="OrthoDB" id="3796227at2759"/>
<accession>A0A7C8I9L7</accession>
<gene>
    <name evidence="2" type="ORF">BDV95DRAFT_607888</name>
</gene>
<dbReference type="EMBL" id="JAADJZ010000013">
    <property type="protein sequence ID" value="KAF2870753.1"/>
    <property type="molecule type" value="Genomic_DNA"/>
</dbReference>
<feature type="region of interest" description="Disordered" evidence="1">
    <location>
        <begin position="360"/>
        <end position="395"/>
    </location>
</feature>
<feature type="region of interest" description="Disordered" evidence="1">
    <location>
        <begin position="663"/>
        <end position="767"/>
    </location>
</feature>
<evidence type="ECO:0000313" key="3">
    <source>
        <dbReference type="Proteomes" id="UP000481861"/>
    </source>
</evidence>
<feature type="compositionally biased region" description="Basic and acidic residues" evidence="1">
    <location>
        <begin position="84"/>
        <end position="95"/>
    </location>
</feature>
<feature type="region of interest" description="Disordered" evidence="1">
    <location>
        <begin position="199"/>
        <end position="236"/>
    </location>
</feature>
<evidence type="ECO:0000313" key="2">
    <source>
        <dbReference type="EMBL" id="KAF2870753.1"/>
    </source>
</evidence>
<protein>
    <submittedName>
        <fullName evidence="2">Uncharacterized protein</fullName>
    </submittedName>
</protein>
<feature type="region of interest" description="Disordered" evidence="1">
    <location>
        <begin position="154"/>
        <end position="174"/>
    </location>
</feature>
<reference evidence="2 3" key="1">
    <citation type="submission" date="2020-01" db="EMBL/GenBank/DDBJ databases">
        <authorList>
            <consortium name="DOE Joint Genome Institute"/>
            <person name="Haridas S."/>
            <person name="Albert R."/>
            <person name="Binder M."/>
            <person name="Bloem J."/>
            <person name="Labutti K."/>
            <person name="Salamov A."/>
            <person name="Andreopoulos B."/>
            <person name="Baker S.E."/>
            <person name="Barry K."/>
            <person name="Bills G."/>
            <person name="Bluhm B.H."/>
            <person name="Cannon C."/>
            <person name="Castanera R."/>
            <person name="Culley D.E."/>
            <person name="Daum C."/>
            <person name="Ezra D."/>
            <person name="Gonzalez J.B."/>
            <person name="Henrissat B."/>
            <person name="Kuo A."/>
            <person name="Liang C."/>
            <person name="Lipzen A."/>
            <person name="Lutzoni F."/>
            <person name="Magnuson J."/>
            <person name="Mondo S."/>
            <person name="Nolan M."/>
            <person name="Ohm R."/>
            <person name="Pangilinan J."/>
            <person name="Park H.-J.H."/>
            <person name="Ramirez L."/>
            <person name="Alfaro M."/>
            <person name="Sun H."/>
            <person name="Tritt A."/>
            <person name="Yoshinaga Y."/>
            <person name="Zwiers L.-H.L."/>
            <person name="Turgeon B.G."/>
            <person name="Goodwin S.B."/>
            <person name="Spatafora J.W."/>
            <person name="Crous P.W."/>
            <person name="Grigoriev I.V."/>
        </authorList>
    </citation>
    <scope>NUCLEOTIDE SEQUENCE [LARGE SCALE GENOMIC DNA]</scope>
    <source>
        <strain evidence="2 3">CBS 611.86</strain>
    </source>
</reference>
<keyword evidence="3" id="KW-1185">Reference proteome</keyword>
<proteinExistence type="predicted"/>
<evidence type="ECO:0000256" key="1">
    <source>
        <dbReference type="SAM" id="MobiDB-lite"/>
    </source>
</evidence>
<organism evidence="2 3">
    <name type="scientific">Massariosphaeria phaeospora</name>
    <dbReference type="NCBI Taxonomy" id="100035"/>
    <lineage>
        <taxon>Eukaryota</taxon>
        <taxon>Fungi</taxon>
        <taxon>Dikarya</taxon>
        <taxon>Ascomycota</taxon>
        <taxon>Pezizomycotina</taxon>
        <taxon>Dothideomycetes</taxon>
        <taxon>Pleosporomycetidae</taxon>
        <taxon>Pleosporales</taxon>
        <taxon>Pleosporales incertae sedis</taxon>
        <taxon>Massariosphaeria</taxon>
    </lineage>
</organism>
<feature type="compositionally biased region" description="Low complexity" evidence="1">
    <location>
        <begin position="663"/>
        <end position="673"/>
    </location>
</feature>
<feature type="compositionally biased region" description="Basic residues" evidence="1">
    <location>
        <begin position="377"/>
        <end position="387"/>
    </location>
</feature>
<feature type="region of interest" description="Disordered" evidence="1">
    <location>
        <begin position="484"/>
        <end position="508"/>
    </location>
</feature>
<dbReference type="Proteomes" id="UP000481861">
    <property type="component" value="Unassembled WGS sequence"/>
</dbReference>
<comment type="caution">
    <text evidence="2">The sequence shown here is derived from an EMBL/GenBank/DDBJ whole genome shotgun (WGS) entry which is preliminary data.</text>
</comment>
<dbReference type="AlphaFoldDB" id="A0A7C8I9L7"/>
<feature type="compositionally biased region" description="Low complexity" evidence="1">
    <location>
        <begin position="199"/>
        <end position="216"/>
    </location>
</feature>